<comment type="caution">
    <text evidence="2">The sequence shown here is derived from an EMBL/GenBank/DDBJ whole genome shotgun (WGS) entry which is preliminary data.</text>
</comment>
<dbReference type="EMBL" id="PGOL01001616">
    <property type="protein sequence ID" value="PKI56179.1"/>
    <property type="molecule type" value="Genomic_DNA"/>
</dbReference>
<protein>
    <submittedName>
        <fullName evidence="2">Uncharacterized protein</fullName>
    </submittedName>
</protein>
<evidence type="ECO:0000256" key="1">
    <source>
        <dbReference type="SAM" id="MobiDB-lite"/>
    </source>
</evidence>
<accession>A0A2I0JIT9</accession>
<evidence type="ECO:0000313" key="2">
    <source>
        <dbReference type="EMBL" id="PKI56179.1"/>
    </source>
</evidence>
<dbReference type="AlphaFoldDB" id="A0A2I0JIT9"/>
<proteinExistence type="predicted"/>
<sequence>MATTNTPLSMPLPREDLSGHRIPFLGSLEGTLRCLQRDHQAGRGEDIRSRSHPHIFADKEWDSS</sequence>
<gene>
    <name evidence="2" type="ORF">CRG98_023374</name>
</gene>
<evidence type="ECO:0000313" key="3">
    <source>
        <dbReference type="Proteomes" id="UP000233551"/>
    </source>
</evidence>
<reference evidence="2 3" key="1">
    <citation type="submission" date="2017-11" db="EMBL/GenBank/DDBJ databases">
        <title>De-novo sequencing of pomegranate (Punica granatum L.) genome.</title>
        <authorList>
            <person name="Akparov Z."/>
            <person name="Amiraslanov A."/>
            <person name="Hajiyeva S."/>
            <person name="Abbasov M."/>
            <person name="Kaur K."/>
            <person name="Hamwieh A."/>
            <person name="Solovyev V."/>
            <person name="Salamov A."/>
            <person name="Braich B."/>
            <person name="Kosarev P."/>
            <person name="Mahmoud A."/>
            <person name="Hajiyev E."/>
            <person name="Babayeva S."/>
            <person name="Izzatullayeva V."/>
            <person name="Mammadov A."/>
            <person name="Mammadov A."/>
            <person name="Sharifova S."/>
            <person name="Ojaghi J."/>
            <person name="Eynullazada K."/>
            <person name="Bayramov B."/>
            <person name="Abdulazimova A."/>
            <person name="Shahmuradov I."/>
        </authorList>
    </citation>
    <scope>NUCLEOTIDE SEQUENCE [LARGE SCALE GENOMIC DNA]</scope>
    <source>
        <strain evidence="3">cv. AG2017</strain>
        <tissue evidence="2">Leaf</tissue>
    </source>
</reference>
<organism evidence="2 3">
    <name type="scientific">Punica granatum</name>
    <name type="common">Pomegranate</name>
    <dbReference type="NCBI Taxonomy" id="22663"/>
    <lineage>
        <taxon>Eukaryota</taxon>
        <taxon>Viridiplantae</taxon>
        <taxon>Streptophyta</taxon>
        <taxon>Embryophyta</taxon>
        <taxon>Tracheophyta</taxon>
        <taxon>Spermatophyta</taxon>
        <taxon>Magnoliopsida</taxon>
        <taxon>eudicotyledons</taxon>
        <taxon>Gunneridae</taxon>
        <taxon>Pentapetalae</taxon>
        <taxon>rosids</taxon>
        <taxon>malvids</taxon>
        <taxon>Myrtales</taxon>
        <taxon>Lythraceae</taxon>
        <taxon>Punica</taxon>
    </lineage>
</organism>
<dbReference type="Proteomes" id="UP000233551">
    <property type="component" value="Unassembled WGS sequence"/>
</dbReference>
<keyword evidence="3" id="KW-1185">Reference proteome</keyword>
<feature type="region of interest" description="Disordered" evidence="1">
    <location>
        <begin position="38"/>
        <end position="64"/>
    </location>
</feature>
<name>A0A2I0JIT9_PUNGR</name>